<evidence type="ECO:0000313" key="5">
    <source>
        <dbReference type="Proteomes" id="UP000249363"/>
    </source>
</evidence>
<protein>
    <submittedName>
        <fullName evidence="4">Uncharacterized protein</fullName>
    </submittedName>
</protein>
<evidence type="ECO:0000256" key="2">
    <source>
        <dbReference type="ARBA" id="ARBA00022857"/>
    </source>
</evidence>
<keyword evidence="5" id="KW-1185">Reference proteome</keyword>
<dbReference type="AlphaFoldDB" id="A0A364L1C4"/>
<dbReference type="SUPFAM" id="SSF51735">
    <property type="entry name" value="NAD(P)-binding Rossmann-fold domains"/>
    <property type="match status" value="1"/>
</dbReference>
<dbReference type="OrthoDB" id="191139at2759"/>
<dbReference type="Pfam" id="PF00106">
    <property type="entry name" value="adh_short"/>
    <property type="match status" value="1"/>
</dbReference>
<accession>A0A364L1C4</accession>
<dbReference type="InterPro" id="IPR036291">
    <property type="entry name" value="NAD(P)-bd_dom_sf"/>
</dbReference>
<dbReference type="STRING" id="1196081.A0A364L1C4"/>
<dbReference type="Proteomes" id="UP000249363">
    <property type="component" value="Unassembled WGS sequence"/>
</dbReference>
<dbReference type="RefSeq" id="XP_040734100.1">
    <property type="nucleotide sequence ID" value="XM_040878089.1"/>
</dbReference>
<gene>
    <name evidence="4" type="ORF">BHQ10_005596</name>
</gene>
<proteinExistence type="inferred from homology"/>
<dbReference type="EMBL" id="MIKG01000010">
    <property type="protein sequence ID" value="RAO69584.1"/>
    <property type="molecule type" value="Genomic_DNA"/>
</dbReference>
<evidence type="ECO:0000256" key="1">
    <source>
        <dbReference type="ARBA" id="ARBA00006484"/>
    </source>
</evidence>
<dbReference type="PANTHER" id="PTHR24320:SF236">
    <property type="entry name" value="SHORT-CHAIN DEHYDROGENASE-RELATED"/>
    <property type="match status" value="1"/>
</dbReference>
<dbReference type="GO" id="GO:0016491">
    <property type="term" value="F:oxidoreductase activity"/>
    <property type="evidence" value="ECO:0007669"/>
    <property type="project" value="UniProtKB-KW"/>
</dbReference>
<name>A0A364L1C4_TALAM</name>
<organism evidence="4 5">
    <name type="scientific">Talaromyces amestolkiae</name>
    <dbReference type="NCBI Taxonomy" id="1196081"/>
    <lineage>
        <taxon>Eukaryota</taxon>
        <taxon>Fungi</taxon>
        <taxon>Dikarya</taxon>
        <taxon>Ascomycota</taxon>
        <taxon>Pezizomycotina</taxon>
        <taxon>Eurotiomycetes</taxon>
        <taxon>Eurotiomycetidae</taxon>
        <taxon>Eurotiales</taxon>
        <taxon>Trichocomaceae</taxon>
        <taxon>Talaromyces</taxon>
        <taxon>Talaromyces sect. Talaromyces</taxon>
    </lineage>
</organism>
<evidence type="ECO:0000256" key="3">
    <source>
        <dbReference type="ARBA" id="ARBA00023002"/>
    </source>
</evidence>
<dbReference type="GeneID" id="63794812"/>
<comment type="caution">
    <text evidence="4">The sequence shown here is derived from an EMBL/GenBank/DDBJ whole genome shotgun (WGS) entry which is preliminary data.</text>
</comment>
<comment type="similarity">
    <text evidence="1">Belongs to the short-chain dehydrogenases/reductases (SDR) family.</text>
</comment>
<reference evidence="4 5" key="1">
    <citation type="journal article" date="2017" name="Biotechnol. Biofuels">
        <title>Differential beta-glucosidase expression as a function of carbon source availability in Talaromyces amestolkiae: a genomic and proteomic approach.</title>
        <authorList>
            <person name="de Eugenio L.I."/>
            <person name="Mendez-Liter J.A."/>
            <person name="Nieto-Dominguez M."/>
            <person name="Alonso L."/>
            <person name="Gil-Munoz J."/>
            <person name="Barriuso J."/>
            <person name="Prieto A."/>
            <person name="Martinez M.J."/>
        </authorList>
    </citation>
    <scope>NUCLEOTIDE SEQUENCE [LARGE SCALE GENOMIC DNA]</scope>
    <source>
        <strain evidence="4 5">CIB</strain>
    </source>
</reference>
<dbReference type="PANTHER" id="PTHR24320">
    <property type="entry name" value="RETINOL DEHYDROGENASE"/>
    <property type="match status" value="1"/>
</dbReference>
<evidence type="ECO:0000313" key="4">
    <source>
        <dbReference type="EMBL" id="RAO69584.1"/>
    </source>
</evidence>
<sequence length="326" mass="35206">MGATWSQFFPPQPTLTEANLPSQKGKVFIVTGGYSGVGYELVTMLYQAGGKVYLAGRSEEKANAAIAEIKALPTKDASEVGEIVFLHLLLDDLTTIKPAVEKFTSAETRLDVLFNNAGVSNPPKGSISVQGHELQLATNVLGPHLLTQLLLPTLRNTSKSLPPGNVRVIFTSSIADQLQAPKHGIELSELEKPNPDPQHNYTISKLGNWYLADALAKQAGSDGILTVTQNPGNLKSNLTRHLPSYVSILASPLLYHARNGAYTELWAGLSPELKIEDNGKYVVPWGRVHPNPRQDLLSTMKSKEDGGNGVAAAFVEFADKSIAEFK</sequence>
<dbReference type="InterPro" id="IPR002347">
    <property type="entry name" value="SDR_fam"/>
</dbReference>
<dbReference type="PRINTS" id="PR00081">
    <property type="entry name" value="GDHRDH"/>
</dbReference>
<dbReference type="Gene3D" id="3.40.50.720">
    <property type="entry name" value="NAD(P)-binding Rossmann-like Domain"/>
    <property type="match status" value="1"/>
</dbReference>
<keyword evidence="3" id="KW-0560">Oxidoreductase</keyword>
<keyword evidence="2" id="KW-0521">NADP</keyword>